<dbReference type="InterPro" id="IPR011051">
    <property type="entry name" value="RmlC_Cupin_sf"/>
</dbReference>
<evidence type="ECO:0000313" key="2">
    <source>
        <dbReference type="EMBL" id="QDH23227.1"/>
    </source>
</evidence>
<gene>
    <name evidence="2" type="ORF">FFV09_21600</name>
</gene>
<feature type="domain" description="Cupin type-2" evidence="1">
    <location>
        <begin position="32"/>
        <end position="87"/>
    </location>
</feature>
<name>A0A4Y6V400_SACBS</name>
<accession>A0A4Y6V400</accession>
<proteinExistence type="predicted"/>
<dbReference type="EMBL" id="CP041217">
    <property type="protein sequence ID" value="QDH23227.1"/>
    <property type="molecule type" value="Genomic_DNA"/>
</dbReference>
<dbReference type="Proteomes" id="UP000316968">
    <property type="component" value="Chromosome"/>
</dbReference>
<dbReference type="KEGG" id="saca:FFV09_21600"/>
<dbReference type="InterPro" id="IPR013096">
    <property type="entry name" value="Cupin_2"/>
</dbReference>
<sequence length="112" mass="12414">MHQQALQAFQEYREDRFTKKIVFKEQDHVVFVLNFAPGQTLPAHNHPGATVYLTVLEGRGFMIADDRETPVAVGDLVQVAGHESFAYRGGVVNSSLSVVLIRTPGDAYAQEI</sequence>
<dbReference type="RefSeq" id="WP_141449764.1">
    <property type="nucleotide sequence ID" value="NZ_CP041217.1"/>
</dbReference>
<dbReference type="Pfam" id="PF07883">
    <property type="entry name" value="Cupin_2"/>
    <property type="match status" value="1"/>
</dbReference>
<dbReference type="InterPro" id="IPR014710">
    <property type="entry name" value="RmlC-like_jellyroll"/>
</dbReference>
<dbReference type="OrthoDB" id="6311549at2"/>
<dbReference type="SUPFAM" id="SSF51182">
    <property type="entry name" value="RmlC-like cupins"/>
    <property type="match status" value="1"/>
</dbReference>
<reference evidence="2 3" key="1">
    <citation type="submission" date="2019-06" db="EMBL/GenBank/DDBJ databases">
        <title>Saccharibacillus brassicae sp. nov., an endophytic bacterium isolated from Chinese cabbage seeds (Brassica pekinensis).</title>
        <authorList>
            <person name="Jiang L."/>
            <person name="Lee J."/>
            <person name="Kim S.W."/>
        </authorList>
    </citation>
    <scope>NUCLEOTIDE SEQUENCE [LARGE SCALE GENOMIC DNA]</scope>
    <source>
        <strain evidence="3">KCTC 43072 / ATSA2</strain>
    </source>
</reference>
<dbReference type="Gene3D" id="2.60.120.10">
    <property type="entry name" value="Jelly Rolls"/>
    <property type="match status" value="1"/>
</dbReference>
<evidence type="ECO:0000259" key="1">
    <source>
        <dbReference type="Pfam" id="PF07883"/>
    </source>
</evidence>
<organism evidence="2 3">
    <name type="scientific">Saccharibacillus brassicae</name>
    <dbReference type="NCBI Taxonomy" id="2583377"/>
    <lineage>
        <taxon>Bacteria</taxon>
        <taxon>Bacillati</taxon>
        <taxon>Bacillota</taxon>
        <taxon>Bacilli</taxon>
        <taxon>Bacillales</taxon>
        <taxon>Paenibacillaceae</taxon>
        <taxon>Saccharibacillus</taxon>
    </lineage>
</organism>
<evidence type="ECO:0000313" key="3">
    <source>
        <dbReference type="Proteomes" id="UP000316968"/>
    </source>
</evidence>
<protein>
    <submittedName>
        <fullName evidence="2">Cupin domain-containing protein</fullName>
    </submittedName>
</protein>
<keyword evidence="3" id="KW-1185">Reference proteome</keyword>
<dbReference type="AlphaFoldDB" id="A0A4Y6V400"/>